<dbReference type="Gramene" id="Pp3c18_2310V3.2">
    <property type="protein sequence ID" value="Pp3c18_2310V3.2"/>
    <property type="gene ID" value="Pp3c18_2310"/>
</dbReference>
<dbReference type="AlphaFoldDB" id="A0A2K1IZP1"/>
<reference evidence="5" key="3">
    <citation type="submission" date="2020-12" db="UniProtKB">
        <authorList>
            <consortium name="EnsemblPlants"/>
        </authorList>
    </citation>
    <scope>IDENTIFICATION</scope>
</reference>
<feature type="region of interest" description="Disordered" evidence="2">
    <location>
        <begin position="176"/>
        <end position="241"/>
    </location>
</feature>
<feature type="domain" description="HMA" evidence="3">
    <location>
        <begin position="100"/>
        <end position="163"/>
    </location>
</feature>
<reference evidence="4 6" key="1">
    <citation type="journal article" date="2008" name="Science">
        <title>The Physcomitrella genome reveals evolutionary insights into the conquest of land by plants.</title>
        <authorList>
            <person name="Rensing S."/>
            <person name="Lang D."/>
            <person name="Zimmer A."/>
            <person name="Terry A."/>
            <person name="Salamov A."/>
            <person name="Shapiro H."/>
            <person name="Nishiyama T."/>
            <person name="Perroud P.-F."/>
            <person name="Lindquist E."/>
            <person name="Kamisugi Y."/>
            <person name="Tanahashi T."/>
            <person name="Sakakibara K."/>
            <person name="Fujita T."/>
            <person name="Oishi K."/>
            <person name="Shin-I T."/>
            <person name="Kuroki Y."/>
            <person name="Toyoda A."/>
            <person name="Suzuki Y."/>
            <person name="Hashimoto A."/>
            <person name="Yamaguchi K."/>
            <person name="Sugano A."/>
            <person name="Kohara Y."/>
            <person name="Fujiyama A."/>
            <person name="Anterola A."/>
            <person name="Aoki S."/>
            <person name="Ashton N."/>
            <person name="Barbazuk W.B."/>
            <person name="Barker E."/>
            <person name="Bennetzen J."/>
            <person name="Bezanilla M."/>
            <person name="Blankenship R."/>
            <person name="Cho S.H."/>
            <person name="Dutcher S."/>
            <person name="Estelle M."/>
            <person name="Fawcett J.A."/>
            <person name="Gundlach H."/>
            <person name="Hanada K."/>
            <person name="Heyl A."/>
            <person name="Hicks K.A."/>
            <person name="Hugh J."/>
            <person name="Lohr M."/>
            <person name="Mayer K."/>
            <person name="Melkozernov A."/>
            <person name="Murata T."/>
            <person name="Nelson D."/>
            <person name="Pils B."/>
            <person name="Prigge M."/>
            <person name="Reiss B."/>
            <person name="Renner T."/>
            <person name="Rombauts S."/>
            <person name="Rushton P."/>
            <person name="Sanderfoot A."/>
            <person name="Schween G."/>
            <person name="Shiu S.-H."/>
            <person name="Stueber K."/>
            <person name="Theodoulou F.L."/>
            <person name="Tu H."/>
            <person name="Van de Peer Y."/>
            <person name="Verrier P.J."/>
            <person name="Waters E."/>
            <person name="Wood A."/>
            <person name="Yang L."/>
            <person name="Cove D."/>
            <person name="Cuming A."/>
            <person name="Hasebe M."/>
            <person name="Lucas S."/>
            <person name="Mishler D.B."/>
            <person name="Reski R."/>
            <person name="Grigoriev I."/>
            <person name="Quatrano R.S."/>
            <person name="Boore J.L."/>
        </authorList>
    </citation>
    <scope>NUCLEOTIDE SEQUENCE [LARGE SCALE GENOMIC DNA]</scope>
    <source>
        <strain evidence="5 6">cv. Gransden 2004</strain>
    </source>
</reference>
<dbReference type="EnsemblPlants" id="Pp3c18_2310V3.2">
    <property type="protein sequence ID" value="Pp3c18_2310V3.2"/>
    <property type="gene ID" value="Pp3c18_2310"/>
</dbReference>
<dbReference type="GO" id="GO:0046872">
    <property type="term" value="F:metal ion binding"/>
    <property type="evidence" value="ECO:0007669"/>
    <property type="project" value="UniProtKB-KW"/>
</dbReference>
<evidence type="ECO:0000259" key="3">
    <source>
        <dbReference type="PROSITE" id="PS50846"/>
    </source>
</evidence>
<keyword evidence="6" id="KW-1185">Reference proteome</keyword>
<dbReference type="PROSITE" id="PS50846">
    <property type="entry name" value="HMA_2"/>
    <property type="match status" value="1"/>
</dbReference>
<dbReference type="InterPro" id="IPR036163">
    <property type="entry name" value="HMA_dom_sf"/>
</dbReference>
<evidence type="ECO:0000313" key="6">
    <source>
        <dbReference type="Proteomes" id="UP000006727"/>
    </source>
</evidence>
<keyword evidence="1" id="KW-0479">Metal-binding</keyword>
<dbReference type="EMBL" id="ABEU02000018">
    <property type="protein sequence ID" value="PNR34752.1"/>
    <property type="molecule type" value="Genomic_DNA"/>
</dbReference>
<sequence>MSNVIPETFYGGHEPQWMVESQKEGHSHFSRRGCVRQIRSTSSGFVPARTENLPSAGSSYPLRKLPMTTVDHHHAYTYSDTPTMRLSVDRTPLSNTFMNVPIVEFMVPLCCGKCEEKVKEELENIVGVYKVVCDQHNQRVTISSNLEPQWLLKRVKRIKKGSQFWRGRTLLQSIHIPSDPPVDQSQNSREHLSHARHSEISVYREPNYHKQRSQTSNQNQRHITRSSYDGIQQRDPEKRSVGAVADDCEYYNAGAEHWYNRSSHGSSPYRTSLDAAPGFISAPVLSPLRHGQPSYGQVNQMEDRWPLPSPVCYRYY</sequence>
<proteinExistence type="predicted"/>
<dbReference type="PANTHER" id="PTHR22814">
    <property type="entry name" value="COPPER TRANSPORT PROTEIN ATOX1-RELATED"/>
    <property type="match status" value="1"/>
</dbReference>
<feature type="compositionally biased region" description="Basic and acidic residues" evidence="2">
    <location>
        <begin position="188"/>
        <end position="199"/>
    </location>
</feature>
<organism evidence="4">
    <name type="scientific">Physcomitrium patens</name>
    <name type="common">Spreading-leaved earth moss</name>
    <name type="synonym">Physcomitrella patens</name>
    <dbReference type="NCBI Taxonomy" id="3218"/>
    <lineage>
        <taxon>Eukaryota</taxon>
        <taxon>Viridiplantae</taxon>
        <taxon>Streptophyta</taxon>
        <taxon>Embryophyta</taxon>
        <taxon>Bryophyta</taxon>
        <taxon>Bryophytina</taxon>
        <taxon>Bryopsida</taxon>
        <taxon>Funariidae</taxon>
        <taxon>Funariales</taxon>
        <taxon>Funariaceae</taxon>
        <taxon>Physcomitrium</taxon>
    </lineage>
</organism>
<dbReference type="EnsemblPlants" id="Pp3c18_2310V3.1">
    <property type="protein sequence ID" value="Pp3c18_2310V3.1"/>
    <property type="gene ID" value="Pp3c18_2310"/>
</dbReference>
<dbReference type="Gramene" id="Pp3c18_2310V3.1">
    <property type="protein sequence ID" value="Pp3c18_2310V3.1"/>
    <property type="gene ID" value="Pp3c18_2310"/>
</dbReference>
<dbReference type="Proteomes" id="UP000006727">
    <property type="component" value="Chromosome 18"/>
</dbReference>
<evidence type="ECO:0000256" key="1">
    <source>
        <dbReference type="ARBA" id="ARBA00022723"/>
    </source>
</evidence>
<evidence type="ECO:0000256" key="2">
    <source>
        <dbReference type="SAM" id="MobiDB-lite"/>
    </source>
</evidence>
<dbReference type="RefSeq" id="XP_024402058.1">
    <property type="nucleotide sequence ID" value="XM_024546290.2"/>
</dbReference>
<gene>
    <name evidence="5" type="primary">LOC112295103</name>
    <name evidence="4" type="ORF">PHYPA_022650</name>
</gene>
<dbReference type="InterPro" id="IPR006121">
    <property type="entry name" value="HMA_dom"/>
</dbReference>
<feature type="compositionally biased region" description="Polar residues" evidence="2">
    <location>
        <begin position="213"/>
        <end position="230"/>
    </location>
</feature>
<dbReference type="GeneID" id="112295103"/>
<dbReference type="Gene3D" id="3.30.70.100">
    <property type="match status" value="1"/>
</dbReference>
<dbReference type="SUPFAM" id="SSF55008">
    <property type="entry name" value="HMA, heavy metal-associated domain"/>
    <property type="match status" value="1"/>
</dbReference>
<dbReference type="CDD" id="cd00371">
    <property type="entry name" value="HMA"/>
    <property type="match status" value="1"/>
</dbReference>
<evidence type="ECO:0000313" key="4">
    <source>
        <dbReference type="EMBL" id="PNR34752.1"/>
    </source>
</evidence>
<dbReference type="PANTHER" id="PTHR22814:SF336">
    <property type="entry name" value="HEAVY METAL-ASSOCIATED ISOPRENYLATED PLANT PROTEIN 23"/>
    <property type="match status" value="1"/>
</dbReference>
<dbReference type="PaxDb" id="3218-PP1S17_280V6.1"/>
<dbReference type="Pfam" id="PF00403">
    <property type="entry name" value="HMA"/>
    <property type="match status" value="1"/>
</dbReference>
<dbReference type="KEGG" id="ppp:112295103"/>
<reference evidence="4 6" key="2">
    <citation type="journal article" date="2018" name="Plant J.">
        <title>The Physcomitrella patens chromosome-scale assembly reveals moss genome structure and evolution.</title>
        <authorList>
            <person name="Lang D."/>
            <person name="Ullrich K.K."/>
            <person name="Murat F."/>
            <person name="Fuchs J."/>
            <person name="Jenkins J."/>
            <person name="Haas F.B."/>
            <person name="Piednoel M."/>
            <person name="Gundlach H."/>
            <person name="Van Bel M."/>
            <person name="Meyberg R."/>
            <person name="Vives C."/>
            <person name="Morata J."/>
            <person name="Symeonidi A."/>
            <person name="Hiss M."/>
            <person name="Muchero W."/>
            <person name="Kamisugi Y."/>
            <person name="Saleh O."/>
            <person name="Blanc G."/>
            <person name="Decker E.L."/>
            <person name="van Gessel N."/>
            <person name="Grimwood J."/>
            <person name="Hayes R.D."/>
            <person name="Graham S.W."/>
            <person name="Gunter L.E."/>
            <person name="McDaniel S.F."/>
            <person name="Hoernstein S.N.W."/>
            <person name="Larsson A."/>
            <person name="Li F.W."/>
            <person name="Perroud P.F."/>
            <person name="Phillips J."/>
            <person name="Ranjan P."/>
            <person name="Rokshar D.S."/>
            <person name="Rothfels C.J."/>
            <person name="Schneider L."/>
            <person name="Shu S."/>
            <person name="Stevenson D.W."/>
            <person name="Thummler F."/>
            <person name="Tillich M."/>
            <person name="Villarreal Aguilar J.C."/>
            <person name="Widiez T."/>
            <person name="Wong G.K."/>
            <person name="Wymore A."/>
            <person name="Zhang Y."/>
            <person name="Zimmer A.D."/>
            <person name="Quatrano R.S."/>
            <person name="Mayer K.F.X."/>
            <person name="Goodstein D."/>
            <person name="Casacuberta J.M."/>
            <person name="Vandepoele K."/>
            <person name="Reski R."/>
            <person name="Cuming A.C."/>
            <person name="Tuskan G.A."/>
            <person name="Maumus F."/>
            <person name="Salse J."/>
            <person name="Schmutz J."/>
            <person name="Rensing S.A."/>
        </authorList>
    </citation>
    <scope>NUCLEOTIDE SEQUENCE [LARGE SCALE GENOMIC DNA]</scope>
    <source>
        <strain evidence="5 6">cv. Gransden 2004</strain>
    </source>
</reference>
<dbReference type="OrthoDB" id="10537166at2759"/>
<name>A0A2K1IZP1_PHYPA</name>
<protein>
    <recommendedName>
        <fullName evidence="3">HMA domain-containing protein</fullName>
    </recommendedName>
</protein>
<evidence type="ECO:0000313" key="5">
    <source>
        <dbReference type="EnsemblPlants" id="Pp3c18_2310V3.1"/>
    </source>
</evidence>
<accession>A0A2K1IZP1</accession>